<dbReference type="SUPFAM" id="SSF47762">
    <property type="entry name" value="PAH2 domain"/>
    <property type="match status" value="2"/>
</dbReference>
<evidence type="ECO:0000256" key="3">
    <source>
        <dbReference type="PROSITE-ProRule" id="PRU00810"/>
    </source>
</evidence>
<proteinExistence type="predicted"/>
<dbReference type="InterPro" id="IPR036600">
    <property type="entry name" value="PAH_sf"/>
</dbReference>
<keyword evidence="2 3" id="KW-0539">Nucleus</keyword>
<reference evidence="4 5" key="1">
    <citation type="submission" date="2020-02" db="EMBL/GenBank/DDBJ databases">
        <authorList>
            <person name="Ma Q."/>
            <person name="Huang Y."/>
            <person name="Song X."/>
            <person name="Pei D."/>
        </authorList>
    </citation>
    <scope>NUCLEOTIDE SEQUENCE [LARGE SCALE GENOMIC DNA]</scope>
    <source>
        <strain evidence="4">Sxm20200214</strain>
        <tissue evidence="4">Leaf</tissue>
    </source>
</reference>
<evidence type="ECO:0000313" key="5">
    <source>
        <dbReference type="Proteomes" id="UP000886595"/>
    </source>
</evidence>
<dbReference type="InterPro" id="IPR003822">
    <property type="entry name" value="PAH"/>
</dbReference>
<dbReference type="GO" id="GO:0000785">
    <property type="term" value="C:chromatin"/>
    <property type="evidence" value="ECO:0007669"/>
    <property type="project" value="TreeGrafter"/>
</dbReference>
<dbReference type="PANTHER" id="PTHR12346:SF46">
    <property type="entry name" value="HISTONE DEACETYLASE INTERACTING DOMAIN-CONTAINING PROTEIN"/>
    <property type="match status" value="1"/>
</dbReference>
<sequence length="222" mass="26337">MIIKRQSTRDVREYLQIVLNRFPDNREIYDKITKLLKDLRLARVRSTYNDVISKVSQLFKGHKDLLLVFNKFLPRGYKITPPKDQTQRRKPEFRDAVEFLNKVKERLKDEHAYKSFTKILQMFKENKKTITEVHHEVLYALRDHQDLRVDFAAFLPARIDDTIEKIEIAVETSWDNKFTCLRTAAEGPDHCFTTDRGLKTEHMDLDALKQKNDNSKKNTKGR</sequence>
<dbReference type="Gene3D" id="1.20.1160.11">
    <property type="entry name" value="Paired amphipathic helix"/>
    <property type="match status" value="2"/>
</dbReference>
<evidence type="ECO:0000256" key="1">
    <source>
        <dbReference type="ARBA" id="ARBA00004123"/>
    </source>
</evidence>
<comment type="subcellular location">
    <subcellularLocation>
        <location evidence="1 3">Nucleus</location>
    </subcellularLocation>
</comment>
<dbReference type="InterPro" id="IPR039774">
    <property type="entry name" value="Sin3-like"/>
</dbReference>
<dbReference type="Pfam" id="PF02671">
    <property type="entry name" value="PAH"/>
    <property type="match status" value="2"/>
</dbReference>
<dbReference type="OrthoDB" id="1305701at2759"/>
<comment type="caution">
    <text evidence="4">The sequence shown here is derived from an EMBL/GenBank/DDBJ whole genome shotgun (WGS) entry which is preliminary data.</text>
</comment>
<evidence type="ECO:0000313" key="4">
    <source>
        <dbReference type="EMBL" id="KAG2312960.1"/>
    </source>
</evidence>
<accession>A0A8X7VLB4</accession>
<organism evidence="4 5">
    <name type="scientific">Brassica carinata</name>
    <name type="common">Ethiopian mustard</name>
    <name type="synonym">Abyssinian cabbage</name>
    <dbReference type="NCBI Taxonomy" id="52824"/>
    <lineage>
        <taxon>Eukaryota</taxon>
        <taxon>Viridiplantae</taxon>
        <taxon>Streptophyta</taxon>
        <taxon>Embryophyta</taxon>
        <taxon>Tracheophyta</taxon>
        <taxon>Spermatophyta</taxon>
        <taxon>Magnoliopsida</taxon>
        <taxon>eudicotyledons</taxon>
        <taxon>Gunneridae</taxon>
        <taxon>Pentapetalae</taxon>
        <taxon>rosids</taxon>
        <taxon>malvids</taxon>
        <taxon>Brassicales</taxon>
        <taxon>Brassicaceae</taxon>
        <taxon>Brassiceae</taxon>
        <taxon>Brassica</taxon>
    </lineage>
</organism>
<dbReference type="GO" id="GO:0000118">
    <property type="term" value="C:histone deacetylase complex"/>
    <property type="evidence" value="ECO:0007669"/>
    <property type="project" value="TreeGrafter"/>
</dbReference>
<dbReference type="AlphaFoldDB" id="A0A8X7VLB4"/>
<evidence type="ECO:0000256" key="2">
    <source>
        <dbReference type="ARBA" id="ARBA00023242"/>
    </source>
</evidence>
<dbReference type="GO" id="GO:0003714">
    <property type="term" value="F:transcription corepressor activity"/>
    <property type="evidence" value="ECO:0007669"/>
    <property type="project" value="InterPro"/>
</dbReference>
<dbReference type="GO" id="GO:0000122">
    <property type="term" value="P:negative regulation of transcription by RNA polymerase II"/>
    <property type="evidence" value="ECO:0007669"/>
    <property type="project" value="TreeGrafter"/>
</dbReference>
<gene>
    <name evidence="4" type="ORF">Bca52824_024517</name>
</gene>
<keyword evidence="5" id="KW-1185">Reference proteome</keyword>
<dbReference type="EMBL" id="JAAMPC010000005">
    <property type="protein sequence ID" value="KAG2312960.1"/>
    <property type="molecule type" value="Genomic_DNA"/>
</dbReference>
<name>A0A8X7VLB4_BRACI</name>
<dbReference type="PANTHER" id="PTHR12346">
    <property type="entry name" value="SIN3B-RELATED"/>
    <property type="match status" value="1"/>
</dbReference>
<dbReference type="Proteomes" id="UP000886595">
    <property type="component" value="Unassembled WGS sequence"/>
</dbReference>
<protein>
    <submittedName>
        <fullName evidence="4">Uncharacterized protein</fullName>
    </submittedName>
</protein>
<dbReference type="PROSITE" id="PS51477">
    <property type="entry name" value="PAH"/>
    <property type="match status" value="2"/>
</dbReference>